<keyword evidence="3" id="KW-1185">Reference proteome</keyword>
<protein>
    <submittedName>
        <fullName evidence="2">Uncharacterized protein</fullName>
    </submittedName>
</protein>
<keyword evidence="1" id="KW-0472">Membrane</keyword>
<feature type="transmembrane region" description="Helical" evidence="1">
    <location>
        <begin position="6"/>
        <end position="26"/>
    </location>
</feature>
<reference evidence="2 3" key="1">
    <citation type="submission" date="2018-06" db="EMBL/GenBank/DDBJ databases">
        <authorList>
            <person name="Strepis N."/>
        </authorList>
    </citation>
    <scope>NUCLEOTIDE SEQUENCE [LARGE SCALE GENOMIC DNA]</scope>
    <source>
        <strain evidence="2">LUCI</strain>
    </source>
</reference>
<keyword evidence="1" id="KW-0812">Transmembrane</keyword>
<evidence type="ECO:0000313" key="3">
    <source>
        <dbReference type="Proteomes" id="UP000277811"/>
    </source>
</evidence>
<dbReference type="EMBL" id="UPPP01000105">
    <property type="protein sequence ID" value="VBB08999.1"/>
    <property type="molecule type" value="Genomic_DNA"/>
</dbReference>
<evidence type="ECO:0000313" key="2">
    <source>
        <dbReference type="EMBL" id="VBB08999.1"/>
    </source>
</evidence>
<keyword evidence="1" id="KW-1133">Transmembrane helix</keyword>
<dbReference type="AlphaFoldDB" id="A0A498RCL6"/>
<sequence length="29" mass="3417">MFLEDFVYWLVTIGLITSGIVICMHFRLV</sequence>
<proteinExistence type="predicted"/>
<dbReference type="Proteomes" id="UP000277811">
    <property type="component" value="Unassembled WGS sequence"/>
</dbReference>
<organism evidence="2 3">
    <name type="scientific">Lucifera butyrica</name>
    <dbReference type="NCBI Taxonomy" id="1351585"/>
    <lineage>
        <taxon>Bacteria</taxon>
        <taxon>Bacillati</taxon>
        <taxon>Bacillota</taxon>
        <taxon>Negativicutes</taxon>
        <taxon>Veillonellales</taxon>
        <taxon>Veillonellaceae</taxon>
        <taxon>Lucifera</taxon>
    </lineage>
</organism>
<name>A0A498RCL6_9FIRM</name>
<accession>A0A498RCL6</accession>
<gene>
    <name evidence="2" type="ORF">LUCI_4285</name>
</gene>
<evidence type="ECO:0000256" key="1">
    <source>
        <dbReference type="SAM" id="Phobius"/>
    </source>
</evidence>